<comment type="similarity">
    <text evidence="1">Belongs to the membrane fusion protein (MFP) (TC 8.A.1) family.</text>
</comment>
<dbReference type="Gene3D" id="2.40.30.170">
    <property type="match status" value="1"/>
</dbReference>
<dbReference type="PANTHER" id="PTHR30469">
    <property type="entry name" value="MULTIDRUG RESISTANCE PROTEIN MDTA"/>
    <property type="match status" value="1"/>
</dbReference>
<dbReference type="GO" id="GO:1990281">
    <property type="term" value="C:efflux pump complex"/>
    <property type="evidence" value="ECO:0007669"/>
    <property type="project" value="TreeGrafter"/>
</dbReference>
<dbReference type="Gene3D" id="2.40.50.100">
    <property type="match status" value="1"/>
</dbReference>
<proteinExistence type="inferred from homology"/>
<evidence type="ECO:0000313" key="5">
    <source>
        <dbReference type="Proteomes" id="UP000298551"/>
    </source>
</evidence>
<dbReference type="OrthoDB" id="9806939at2"/>
<feature type="domain" description="Multidrug resistance protein MdtA-like barrel-sandwich hybrid" evidence="3">
    <location>
        <begin position="65"/>
        <end position="180"/>
    </location>
</feature>
<dbReference type="PANTHER" id="PTHR30469:SF20">
    <property type="entry name" value="EFFLUX RND TRANSPORTER PERIPLASMIC ADAPTOR SUBUNIT"/>
    <property type="match status" value="1"/>
</dbReference>
<evidence type="ECO:0000259" key="3">
    <source>
        <dbReference type="Pfam" id="PF25917"/>
    </source>
</evidence>
<reference evidence="5" key="1">
    <citation type="submission" date="2019-04" db="EMBL/GenBank/DDBJ databases">
        <title>Genome sequence of Pseudomonas putida 1290, an auxin catabolizing strain.</title>
        <authorList>
            <person name="Laird T.S."/>
            <person name="Leveau J.H.J."/>
        </authorList>
    </citation>
    <scope>NUCLEOTIDE SEQUENCE [LARGE SCALE GENOMIC DNA]</scope>
    <source>
        <strain evidence="5">1290</strain>
    </source>
</reference>
<dbReference type="PROSITE" id="PS51257">
    <property type="entry name" value="PROKAR_LIPOPROTEIN"/>
    <property type="match status" value="1"/>
</dbReference>
<dbReference type="SUPFAM" id="SSF111369">
    <property type="entry name" value="HlyD-like secretion proteins"/>
    <property type="match status" value="1"/>
</dbReference>
<dbReference type="Pfam" id="PF25917">
    <property type="entry name" value="BSH_RND"/>
    <property type="match status" value="1"/>
</dbReference>
<dbReference type="InterPro" id="IPR006143">
    <property type="entry name" value="RND_pump_MFP"/>
</dbReference>
<name>A0A4D6XBY6_PSEPU</name>
<evidence type="ECO:0000256" key="1">
    <source>
        <dbReference type="ARBA" id="ARBA00009477"/>
    </source>
</evidence>
<evidence type="ECO:0000313" key="4">
    <source>
        <dbReference type="EMBL" id="QCI11960.1"/>
    </source>
</evidence>
<protein>
    <submittedName>
        <fullName evidence="4">Efflux RND transporter periplasmic adaptor subunit</fullName>
    </submittedName>
</protein>
<accession>A0A4D6XBY6</accession>
<evidence type="ECO:0000256" key="2">
    <source>
        <dbReference type="ARBA" id="ARBA00023054"/>
    </source>
</evidence>
<dbReference type="Gene3D" id="2.40.420.20">
    <property type="match status" value="1"/>
</dbReference>
<keyword evidence="2" id="KW-0175">Coiled coil</keyword>
<dbReference type="GO" id="GO:0015562">
    <property type="term" value="F:efflux transmembrane transporter activity"/>
    <property type="evidence" value="ECO:0007669"/>
    <property type="project" value="TreeGrafter"/>
</dbReference>
<dbReference type="EMBL" id="CP039371">
    <property type="protein sequence ID" value="QCI11960.1"/>
    <property type="molecule type" value="Genomic_DNA"/>
</dbReference>
<dbReference type="Proteomes" id="UP000298551">
    <property type="component" value="Chromosome"/>
</dbReference>
<dbReference type="AlphaFoldDB" id="A0A4D6XBY6"/>
<organism evidence="4 5">
    <name type="scientific">Pseudomonas putida</name>
    <name type="common">Arthrobacter siderocapsulatus</name>
    <dbReference type="NCBI Taxonomy" id="303"/>
    <lineage>
        <taxon>Bacteria</taxon>
        <taxon>Pseudomonadati</taxon>
        <taxon>Pseudomonadota</taxon>
        <taxon>Gammaproteobacteria</taxon>
        <taxon>Pseudomonadales</taxon>
        <taxon>Pseudomonadaceae</taxon>
        <taxon>Pseudomonas</taxon>
    </lineage>
</organism>
<sequence length="361" mass="39701">MNLRILPLLLAMALVGCGNEEQTEGPTVVRPVKLFTVTSQSLNQLRRFPAQLRASDEVAMAFRRGGHLRALPVKDGQSVKKGQLLAEIDDKDLQLQVKDRQSKFDLARAQFQRVETLNQRNLISRAEFDQRRAERDTASAALRLAQNELSFSRLLAPFDGTVAKVAVQNHHVVQAGQAVVIMHSSNTLDVTFQMQANLVKEIETNAKSKAVQPQVSISRVPDRTFPATYKDHSTAPDPATLTYTVTYTIERPADLNLLPGMSATLELDLSQMTRERVVPVVVPAEAVFAPDDKPGEVQVWVAEEQGGALVLSGRRVEVGQLTRDGIEVLTGLQPGDRVVAVGGAELHAGQPVREWTRERGL</sequence>
<dbReference type="InterPro" id="IPR058625">
    <property type="entry name" value="MdtA-like_BSH"/>
</dbReference>
<gene>
    <name evidence="4" type="ORF">E6B08_11590</name>
</gene>
<dbReference type="Gene3D" id="1.10.287.470">
    <property type="entry name" value="Helix hairpin bin"/>
    <property type="match status" value="1"/>
</dbReference>
<dbReference type="NCBIfam" id="TIGR01730">
    <property type="entry name" value="RND_mfp"/>
    <property type="match status" value="1"/>
</dbReference>
<dbReference type="RefSeq" id="WP_136914121.1">
    <property type="nucleotide sequence ID" value="NZ_CP039371.1"/>
</dbReference>